<comment type="caution">
    <text evidence="1">The sequence shown here is derived from an EMBL/GenBank/DDBJ whole genome shotgun (WGS) entry which is preliminary data.</text>
</comment>
<sequence length="104" mass="11185">MDFHDLQVMLTTLVRLPTVDDQAEYVRTHPALRNPARNPVLSGMYAHALQQGDDRLGASVEQVMKLLDLADQFGLGLAASLVKAGPGQGMIIGDTAIPLDDDDS</sequence>
<proteinExistence type="predicted"/>
<keyword evidence="2" id="KW-1185">Reference proteome</keyword>
<protein>
    <submittedName>
        <fullName evidence="1">Uncharacterized protein</fullName>
    </submittedName>
</protein>
<gene>
    <name evidence="1" type="ORF">C1J00_07615</name>
</gene>
<name>A0A2N8TUV9_9ACTN</name>
<evidence type="ECO:0000313" key="2">
    <source>
        <dbReference type="Proteomes" id="UP000235943"/>
    </source>
</evidence>
<evidence type="ECO:0000313" key="1">
    <source>
        <dbReference type="EMBL" id="PNG22773.1"/>
    </source>
</evidence>
<dbReference type="AlphaFoldDB" id="A0A2N8TUV9"/>
<accession>A0A2N8TUV9</accession>
<reference evidence="1 2" key="1">
    <citation type="submission" date="2018-01" db="EMBL/GenBank/DDBJ databases">
        <title>Draft genome sequence of Streptomyces sp. 13K301.</title>
        <authorList>
            <person name="Sahin N."/>
            <person name="Saygin H."/>
            <person name="Ay H."/>
        </authorList>
    </citation>
    <scope>NUCLEOTIDE SEQUENCE [LARGE SCALE GENOMIC DNA]</scope>
    <source>
        <strain evidence="1 2">13K301</strain>
    </source>
</reference>
<dbReference type="Proteomes" id="UP000235943">
    <property type="component" value="Unassembled WGS sequence"/>
</dbReference>
<dbReference type="RefSeq" id="WP_102908261.1">
    <property type="nucleotide sequence ID" value="NZ_POUC01000035.1"/>
</dbReference>
<organism evidence="1 2">
    <name type="scientific">Streptomyces cahuitamycinicus</name>
    <dbReference type="NCBI Taxonomy" id="2070367"/>
    <lineage>
        <taxon>Bacteria</taxon>
        <taxon>Bacillati</taxon>
        <taxon>Actinomycetota</taxon>
        <taxon>Actinomycetes</taxon>
        <taxon>Kitasatosporales</taxon>
        <taxon>Streptomycetaceae</taxon>
        <taxon>Streptomyces</taxon>
    </lineage>
</organism>
<dbReference type="EMBL" id="POUC01000035">
    <property type="protein sequence ID" value="PNG22773.1"/>
    <property type="molecule type" value="Genomic_DNA"/>
</dbReference>